<keyword evidence="2" id="KW-1185">Reference proteome</keyword>
<evidence type="ECO:0000313" key="2">
    <source>
        <dbReference type="Proteomes" id="UP000077342"/>
    </source>
</evidence>
<proteinExistence type="predicted"/>
<dbReference type="Proteomes" id="UP000077342">
    <property type="component" value="Unassembled WGS sequence"/>
</dbReference>
<dbReference type="EMBL" id="LWCI01000100">
    <property type="protein sequence ID" value="KZS63062.1"/>
    <property type="molecule type" value="Genomic_DNA"/>
</dbReference>
<dbReference type="AlphaFoldDB" id="A0A164B330"/>
<name>A0A164B330_9MYCO</name>
<evidence type="ECO:0000313" key="1">
    <source>
        <dbReference type="EMBL" id="KZS63062.1"/>
    </source>
</evidence>
<accession>A0A164B330</accession>
<sequence length="86" mass="9369">MSATLVRSNHPHAAVSLELGELQIVVPHKPWHSDDIIFDLHFQHGTMAIPSQRLVNVVRQCQEALACPPLDLDCSGAFCETPEAAG</sequence>
<organism evidence="1 2">
    <name type="scientific">Mycobacterium ostraviense</name>
    <dbReference type="NCBI Taxonomy" id="2738409"/>
    <lineage>
        <taxon>Bacteria</taxon>
        <taxon>Bacillati</taxon>
        <taxon>Actinomycetota</taxon>
        <taxon>Actinomycetes</taxon>
        <taxon>Mycobacteriales</taxon>
        <taxon>Mycobacteriaceae</taxon>
        <taxon>Mycobacterium</taxon>
    </lineage>
</organism>
<protein>
    <submittedName>
        <fullName evidence="1">Uncharacterized protein</fullName>
    </submittedName>
</protein>
<comment type="caution">
    <text evidence="1">The sequence shown here is derived from an EMBL/GenBank/DDBJ whole genome shotgun (WGS) entry which is preliminary data.</text>
</comment>
<gene>
    <name evidence="1" type="ORF">A4G28_04310</name>
</gene>
<reference evidence="2" key="1">
    <citation type="submission" date="2016-04" db="EMBL/GenBank/DDBJ databases">
        <authorList>
            <person name="Strapagiel D."/>
            <person name="Borowka P."/>
            <person name="Marciniak B."/>
            <person name="Bakula Z."/>
            <person name="Van Ingen J."/>
            <person name="Safianowska A."/>
            <person name="Dziadek J."/>
            <person name="Jagielski T."/>
        </authorList>
    </citation>
    <scope>NUCLEOTIDE SEQUENCE [LARGE SCALE GENOMIC DNA]</scope>
    <source>
        <strain evidence="2">1010001458</strain>
    </source>
</reference>